<dbReference type="CDD" id="cd17546">
    <property type="entry name" value="REC_hyHK_CKI1_RcsC-like"/>
    <property type="match status" value="1"/>
</dbReference>
<evidence type="ECO:0000313" key="5">
    <source>
        <dbReference type="Proteomes" id="UP000515976"/>
    </source>
</evidence>
<dbReference type="SUPFAM" id="SSF52172">
    <property type="entry name" value="CheY-like"/>
    <property type="match status" value="1"/>
</dbReference>
<reference evidence="4 5" key="1">
    <citation type="submission" date="2020-08" db="EMBL/GenBank/DDBJ databases">
        <title>Genome sequence of Phycicoccus endophyticus JCM 31784T.</title>
        <authorList>
            <person name="Hyun D.-W."/>
            <person name="Bae J.-W."/>
        </authorList>
    </citation>
    <scope>NUCLEOTIDE SEQUENCE [LARGE SCALE GENOMIC DNA]</scope>
    <source>
        <strain evidence="4 5">JCM 31784</strain>
    </source>
</reference>
<dbReference type="Gene3D" id="3.40.50.2300">
    <property type="match status" value="1"/>
</dbReference>
<dbReference type="Proteomes" id="UP000515976">
    <property type="component" value="Chromosome"/>
</dbReference>
<feature type="modified residue" description="4-aspartylphosphate" evidence="2">
    <location>
        <position position="65"/>
    </location>
</feature>
<dbReference type="EMBL" id="CP060712">
    <property type="protein sequence ID" value="QNN48446.1"/>
    <property type="molecule type" value="Genomic_DNA"/>
</dbReference>
<dbReference type="RefSeq" id="WP_166100882.1">
    <property type="nucleotide sequence ID" value="NZ_BMMY01000007.1"/>
</dbReference>
<protein>
    <submittedName>
        <fullName evidence="4">Response regulator</fullName>
    </submittedName>
</protein>
<dbReference type="Pfam" id="PF00072">
    <property type="entry name" value="Response_reg"/>
    <property type="match status" value="1"/>
</dbReference>
<dbReference type="AlphaFoldDB" id="A0A7G9QYM1"/>
<dbReference type="InterPro" id="IPR050595">
    <property type="entry name" value="Bact_response_regulator"/>
</dbReference>
<proteinExistence type="predicted"/>
<dbReference type="InterPro" id="IPR001789">
    <property type="entry name" value="Sig_transdc_resp-reg_receiver"/>
</dbReference>
<evidence type="ECO:0000256" key="2">
    <source>
        <dbReference type="PROSITE-ProRule" id="PRU00169"/>
    </source>
</evidence>
<feature type="domain" description="Response regulatory" evidence="3">
    <location>
        <begin position="13"/>
        <end position="132"/>
    </location>
</feature>
<dbReference type="PROSITE" id="PS50110">
    <property type="entry name" value="RESPONSE_REGULATORY"/>
    <property type="match status" value="1"/>
</dbReference>
<dbReference type="GO" id="GO:0000160">
    <property type="term" value="P:phosphorelay signal transduction system"/>
    <property type="evidence" value="ECO:0007669"/>
    <property type="project" value="InterPro"/>
</dbReference>
<evidence type="ECO:0000256" key="1">
    <source>
        <dbReference type="ARBA" id="ARBA00022553"/>
    </source>
</evidence>
<dbReference type="PANTHER" id="PTHR44591:SF18">
    <property type="entry name" value="REGULATORY PROTEIN"/>
    <property type="match status" value="1"/>
</dbReference>
<sequence length="142" mass="15110">MQSGTEDPGAAPRVLVCDDTEAIRALLRINLELAGFVVEESTDGRAAMARLIDTDLPRPDVVVLDSQMAPYDGWWAIAAIRAHPPLDPVPVVLVTATAGELVSPEISGAGFDACVSKPFEPEQVVEVVSRLAASGRAPRRRP</sequence>
<name>A0A7G9QYM1_9MICO</name>
<keyword evidence="1 2" id="KW-0597">Phosphoprotein</keyword>
<gene>
    <name evidence="4" type="ORF">H9L10_08830</name>
</gene>
<accession>A0A7G9QYM1</accession>
<dbReference type="PANTHER" id="PTHR44591">
    <property type="entry name" value="STRESS RESPONSE REGULATOR PROTEIN 1"/>
    <property type="match status" value="1"/>
</dbReference>
<dbReference type="KEGG" id="pei:H9L10_08830"/>
<dbReference type="InterPro" id="IPR011006">
    <property type="entry name" value="CheY-like_superfamily"/>
</dbReference>
<keyword evidence="5" id="KW-1185">Reference proteome</keyword>
<evidence type="ECO:0000259" key="3">
    <source>
        <dbReference type="PROSITE" id="PS50110"/>
    </source>
</evidence>
<evidence type="ECO:0000313" key="4">
    <source>
        <dbReference type="EMBL" id="QNN48446.1"/>
    </source>
</evidence>
<organism evidence="4 5">
    <name type="scientific">Phycicoccus endophyticus</name>
    <dbReference type="NCBI Taxonomy" id="1690220"/>
    <lineage>
        <taxon>Bacteria</taxon>
        <taxon>Bacillati</taxon>
        <taxon>Actinomycetota</taxon>
        <taxon>Actinomycetes</taxon>
        <taxon>Micrococcales</taxon>
        <taxon>Intrasporangiaceae</taxon>
        <taxon>Phycicoccus</taxon>
    </lineage>
</organism>
<dbReference type="SMART" id="SM00448">
    <property type="entry name" value="REC"/>
    <property type="match status" value="1"/>
</dbReference>